<proteinExistence type="predicted"/>
<dbReference type="EMBL" id="LAZR01030292">
    <property type="protein sequence ID" value="KKL57061.1"/>
    <property type="molecule type" value="Genomic_DNA"/>
</dbReference>
<name>A0A0F9DTI6_9ZZZZ</name>
<evidence type="ECO:0000313" key="2">
    <source>
        <dbReference type="EMBL" id="KKL57061.1"/>
    </source>
</evidence>
<accession>A0A0F9DTI6</accession>
<comment type="caution">
    <text evidence="2">The sequence shown here is derived from an EMBL/GenBank/DDBJ whole genome shotgun (WGS) entry which is preliminary data.</text>
</comment>
<feature type="region of interest" description="Disordered" evidence="1">
    <location>
        <begin position="1"/>
        <end position="22"/>
    </location>
</feature>
<reference evidence="2" key="1">
    <citation type="journal article" date="2015" name="Nature">
        <title>Complex archaea that bridge the gap between prokaryotes and eukaryotes.</title>
        <authorList>
            <person name="Spang A."/>
            <person name="Saw J.H."/>
            <person name="Jorgensen S.L."/>
            <person name="Zaremba-Niedzwiedzka K."/>
            <person name="Martijn J."/>
            <person name="Lind A.E."/>
            <person name="van Eijk R."/>
            <person name="Schleper C."/>
            <person name="Guy L."/>
            <person name="Ettema T.J."/>
        </authorList>
    </citation>
    <scope>NUCLEOTIDE SEQUENCE</scope>
</reference>
<evidence type="ECO:0000256" key="1">
    <source>
        <dbReference type="SAM" id="MobiDB-lite"/>
    </source>
</evidence>
<gene>
    <name evidence="2" type="ORF">LCGC14_2239190</name>
</gene>
<organism evidence="2">
    <name type="scientific">marine sediment metagenome</name>
    <dbReference type="NCBI Taxonomy" id="412755"/>
    <lineage>
        <taxon>unclassified sequences</taxon>
        <taxon>metagenomes</taxon>
        <taxon>ecological metagenomes</taxon>
    </lineage>
</organism>
<sequence>MGTVEEVSNASEKELRDQEALHPKSSEELTAYILALTAREHDYGTCVYAMSMAATAAFNYVAHKLGVTGFQASCADLDILRRTRRLKGPYALQDYANLLYPQYCDDEHFLSADQLLHEHREWLAEEAQKLLNEGNGACGPVTEHWKRLVATRGG</sequence>
<feature type="compositionally biased region" description="Polar residues" evidence="1">
    <location>
        <begin position="1"/>
        <end position="10"/>
    </location>
</feature>
<dbReference type="AlphaFoldDB" id="A0A0F9DTI6"/>
<feature type="compositionally biased region" description="Basic and acidic residues" evidence="1">
    <location>
        <begin position="11"/>
        <end position="22"/>
    </location>
</feature>
<protein>
    <submittedName>
        <fullName evidence="2">Uncharacterized protein</fullName>
    </submittedName>
</protein>